<reference evidence="3" key="1">
    <citation type="submission" date="2016-10" db="EMBL/GenBank/DDBJ databases">
        <authorList>
            <person name="Varghese N."/>
            <person name="Submissions S."/>
        </authorList>
    </citation>
    <scope>NUCLEOTIDE SEQUENCE [LARGE SCALE GENOMIC DNA]</scope>
    <source>
        <strain evidence="3">DSM 17298</strain>
    </source>
</reference>
<dbReference type="InterPro" id="IPR050834">
    <property type="entry name" value="Glycosyltransf_2"/>
</dbReference>
<dbReference type="AlphaFoldDB" id="A0A1H6A4X9"/>
<dbReference type="PANTHER" id="PTHR43685">
    <property type="entry name" value="GLYCOSYLTRANSFERASE"/>
    <property type="match status" value="1"/>
</dbReference>
<accession>A0A1H6A4X9</accession>
<name>A0A1H6A4X9_9BACT</name>
<dbReference type="SUPFAM" id="SSF53448">
    <property type="entry name" value="Nucleotide-diphospho-sugar transferases"/>
    <property type="match status" value="1"/>
</dbReference>
<dbReference type="InterPro" id="IPR001173">
    <property type="entry name" value="Glyco_trans_2-like"/>
</dbReference>
<dbReference type="RefSeq" id="WP_103926490.1">
    <property type="nucleotide sequence ID" value="NZ_FNVR01000037.1"/>
</dbReference>
<feature type="domain" description="Glycosyltransferase 2-like" evidence="1">
    <location>
        <begin position="6"/>
        <end position="175"/>
    </location>
</feature>
<keyword evidence="3" id="KW-1185">Reference proteome</keyword>
<protein>
    <submittedName>
        <fullName evidence="2">Glycosyltransferase involved in cell wall bisynthesis</fullName>
    </submittedName>
</protein>
<evidence type="ECO:0000313" key="3">
    <source>
        <dbReference type="Proteomes" id="UP000236736"/>
    </source>
</evidence>
<keyword evidence="2" id="KW-0808">Transferase</keyword>
<gene>
    <name evidence="2" type="ORF">SAMN03080598_03930</name>
</gene>
<dbReference type="PANTHER" id="PTHR43685:SF2">
    <property type="entry name" value="GLYCOSYLTRANSFERASE 2-LIKE DOMAIN-CONTAINING PROTEIN"/>
    <property type="match status" value="1"/>
</dbReference>
<evidence type="ECO:0000259" key="1">
    <source>
        <dbReference type="Pfam" id="PF00535"/>
    </source>
</evidence>
<dbReference type="CDD" id="cd00761">
    <property type="entry name" value="Glyco_tranf_GTA_type"/>
    <property type="match status" value="1"/>
</dbReference>
<dbReference type="OrthoDB" id="786280at2"/>
<dbReference type="GO" id="GO:0016740">
    <property type="term" value="F:transferase activity"/>
    <property type="evidence" value="ECO:0007669"/>
    <property type="project" value="UniProtKB-KW"/>
</dbReference>
<dbReference type="Gene3D" id="3.90.550.10">
    <property type="entry name" value="Spore Coat Polysaccharide Biosynthesis Protein SpsA, Chain A"/>
    <property type="match status" value="1"/>
</dbReference>
<proteinExistence type="predicted"/>
<dbReference type="Proteomes" id="UP000236736">
    <property type="component" value="Unassembled WGS sequence"/>
</dbReference>
<dbReference type="Pfam" id="PF00535">
    <property type="entry name" value="Glycos_transf_2"/>
    <property type="match status" value="1"/>
</dbReference>
<dbReference type="InterPro" id="IPR029044">
    <property type="entry name" value="Nucleotide-diphossugar_trans"/>
</dbReference>
<organism evidence="2 3">
    <name type="scientific">Algoriphagus boritolerans DSM 17298 = JCM 18970</name>
    <dbReference type="NCBI Taxonomy" id="1120964"/>
    <lineage>
        <taxon>Bacteria</taxon>
        <taxon>Pseudomonadati</taxon>
        <taxon>Bacteroidota</taxon>
        <taxon>Cytophagia</taxon>
        <taxon>Cytophagales</taxon>
        <taxon>Cyclobacteriaceae</taxon>
        <taxon>Algoriphagus</taxon>
    </lineage>
</organism>
<sequence>MNNGVSIICCSYNGRERLQITLEAIKNLECNGNWELIFIDNASTDGTLEFAKEFFKGQSIPVKFLYCNTPGKSYALWIAFAKVEFSYVLICDDDNQLFPDYLTCGVDILDKNPIIGALGGKGIMTEKLDLPDWFKRYQSTYAIGPQADKNGPLKKGVGLYGAGCFFRFQALQQLFKDNFILNSKGLRGNTLAGSEDIEMCLAIECLGYEIWYDDQLRFYHNVDEKRLEWNYLLKLKSSIASNFPLMEPYRYIILRDSGSYGGFLMKQIPSLVWNFCFTQLLYLVKPKPKNQVFRLTYQYQLIGLFKNFGMSLKTFRKIKPILLNQP</sequence>
<dbReference type="EMBL" id="FNVR01000037">
    <property type="protein sequence ID" value="SEG43798.1"/>
    <property type="molecule type" value="Genomic_DNA"/>
</dbReference>
<dbReference type="STRING" id="1120964.GCA_001313265_06770"/>
<evidence type="ECO:0000313" key="2">
    <source>
        <dbReference type="EMBL" id="SEG43798.1"/>
    </source>
</evidence>